<reference evidence="11" key="2">
    <citation type="submission" date="2011-02" db="EMBL/GenBank/DDBJ databases">
        <title>The complete genome of Pedobacter saltans DSM 12145.</title>
        <authorList>
            <consortium name="US DOE Joint Genome Institute (JGI-PGF)"/>
            <person name="Lucas S."/>
            <person name="Copeland A."/>
            <person name="Lapidus A."/>
            <person name="Bruce D."/>
            <person name="Goodwin L."/>
            <person name="Pitluck S."/>
            <person name="Kyrpides N."/>
            <person name="Mavromatis K."/>
            <person name="Pagani I."/>
            <person name="Ivanova N."/>
            <person name="Ovchinnikova G."/>
            <person name="Lu M."/>
            <person name="Detter J.C."/>
            <person name="Han C."/>
            <person name="Land M."/>
            <person name="Hauser L."/>
            <person name="Markowitz V."/>
            <person name="Cheng J.-F."/>
            <person name="Hugenholtz P."/>
            <person name="Woyke T."/>
            <person name="Wu D."/>
            <person name="Tindall B."/>
            <person name="Pomrenke H.G."/>
            <person name="Brambilla E."/>
            <person name="Klenk H.-P."/>
            <person name="Eisen J.A."/>
        </authorList>
    </citation>
    <scope>NUCLEOTIDE SEQUENCE [LARGE SCALE GENOMIC DNA]</scope>
    <source>
        <strain evidence="11">ATCC 51119 / DSM 12145 / JCM 21818 / LMG 10337 / NBRC 100064 / NCIMB 13643</strain>
    </source>
</reference>
<evidence type="ECO:0000313" key="11">
    <source>
        <dbReference type="Proteomes" id="UP000000310"/>
    </source>
</evidence>
<dbReference type="GO" id="GO:0005737">
    <property type="term" value="C:cytoplasm"/>
    <property type="evidence" value="ECO:0007669"/>
    <property type="project" value="UniProtKB-SubCell"/>
</dbReference>
<keyword evidence="11" id="KW-1185">Reference proteome</keyword>
<dbReference type="Gene3D" id="3.40.50.620">
    <property type="entry name" value="HUPs"/>
    <property type="match status" value="1"/>
</dbReference>
<evidence type="ECO:0000256" key="2">
    <source>
        <dbReference type="ARBA" id="ARBA00022490"/>
    </source>
</evidence>
<evidence type="ECO:0000256" key="6">
    <source>
        <dbReference type="ARBA" id="ARBA00022840"/>
    </source>
</evidence>
<keyword evidence="5 8" id="KW-0547">Nucleotide-binding</keyword>
<dbReference type="PANTHER" id="PTHR43033:SF1">
    <property type="entry name" value="TRNA(ILE)-LYSIDINE SYNTHASE-RELATED"/>
    <property type="match status" value="1"/>
</dbReference>
<proteinExistence type="inferred from homology"/>
<accession>F0SDI7</accession>
<dbReference type="CDD" id="cd01992">
    <property type="entry name" value="TilS_N"/>
    <property type="match status" value="1"/>
</dbReference>
<dbReference type="SMART" id="SM00977">
    <property type="entry name" value="TilS_C"/>
    <property type="match status" value="1"/>
</dbReference>
<dbReference type="InterPro" id="IPR011063">
    <property type="entry name" value="TilS/TtcA_N"/>
</dbReference>
<dbReference type="InterPro" id="IPR012795">
    <property type="entry name" value="tRNA_Ile_lys_synt_N"/>
</dbReference>
<dbReference type="SUPFAM" id="SSF52402">
    <property type="entry name" value="Adenine nucleotide alpha hydrolases-like"/>
    <property type="match status" value="1"/>
</dbReference>
<gene>
    <name evidence="8" type="primary">tilS</name>
    <name evidence="10" type="ordered locus">Pedsa_3436</name>
</gene>
<reference evidence="10 11" key="1">
    <citation type="journal article" date="2011" name="Stand. Genomic Sci.">
        <title>Complete genome sequence of the gliding, heparinolytic Pedobacter saltans type strain (113).</title>
        <authorList>
            <person name="Liolios K."/>
            <person name="Sikorski J."/>
            <person name="Lu M."/>
            <person name="Nolan M."/>
            <person name="Lapidus A."/>
            <person name="Lucas S."/>
            <person name="Hammon N."/>
            <person name="Deshpande S."/>
            <person name="Cheng J.F."/>
            <person name="Tapia R."/>
            <person name="Han C."/>
            <person name="Goodwin L."/>
            <person name="Pitluck S."/>
            <person name="Huntemann M."/>
            <person name="Ivanova N."/>
            <person name="Pagani I."/>
            <person name="Mavromatis K."/>
            <person name="Ovchinikova G."/>
            <person name="Pati A."/>
            <person name="Chen A."/>
            <person name="Palaniappan K."/>
            <person name="Land M."/>
            <person name="Hauser L."/>
            <person name="Brambilla E.M."/>
            <person name="Kotsyurbenko O."/>
            <person name="Rohde M."/>
            <person name="Tindall B.J."/>
            <person name="Abt B."/>
            <person name="Goker M."/>
            <person name="Detter J.C."/>
            <person name="Woyke T."/>
            <person name="Bristow J."/>
            <person name="Eisen J.A."/>
            <person name="Markowitz V."/>
            <person name="Hugenholtz P."/>
            <person name="Klenk H.P."/>
            <person name="Kyrpides N.C."/>
        </authorList>
    </citation>
    <scope>NUCLEOTIDE SEQUENCE [LARGE SCALE GENOMIC DNA]</scope>
    <source>
        <strain evidence="11">ATCC 51119 / DSM 12145 / JCM 21818 / LMG 10337 / NBRC 100064 / NCIMB 13643</strain>
    </source>
</reference>
<comment type="domain">
    <text evidence="8">The N-terminal region contains the highly conserved SGGXDS motif, predicted to be a P-loop motif involved in ATP binding.</text>
</comment>
<dbReference type="Pfam" id="PF11734">
    <property type="entry name" value="TilS_C"/>
    <property type="match status" value="1"/>
</dbReference>
<dbReference type="AlphaFoldDB" id="F0SDI7"/>
<keyword evidence="4 8" id="KW-0819">tRNA processing</keyword>
<evidence type="ECO:0000256" key="1">
    <source>
        <dbReference type="ARBA" id="ARBA00004496"/>
    </source>
</evidence>
<dbReference type="NCBIfam" id="TIGR02433">
    <property type="entry name" value="lysidine_TilS_C"/>
    <property type="match status" value="1"/>
</dbReference>
<dbReference type="InterPro" id="IPR012094">
    <property type="entry name" value="tRNA_Ile_lys_synt"/>
</dbReference>
<dbReference type="HAMAP" id="MF_01161">
    <property type="entry name" value="tRNA_Ile_lys_synt"/>
    <property type="match status" value="1"/>
</dbReference>
<dbReference type="Proteomes" id="UP000000310">
    <property type="component" value="Chromosome"/>
</dbReference>
<evidence type="ECO:0000256" key="7">
    <source>
        <dbReference type="ARBA" id="ARBA00048539"/>
    </source>
</evidence>
<dbReference type="PANTHER" id="PTHR43033">
    <property type="entry name" value="TRNA(ILE)-LYSIDINE SYNTHASE-RELATED"/>
    <property type="match status" value="1"/>
</dbReference>
<evidence type="ECO:0000259" key="9">
    <source>
        <dbReference type="SMART" id="SM00977"/>
    </source>
</evidence>
<feature type="domain" description="Lysidine-tRNA(Ile) synthetase C-terminal" evidence="9">
    <location>
        <begin position="371"/>
        <end position="444"/>
    </location>
</feature>
<dbReference type="EC" id="6.3.4.19" evidence="8"/>
<protein>
    <recommendedName>
        <fullName evidence="8">tRNA(Ile)-lysidine synthase</fullName>
        <ecNumber evidence="8">6.3.4.19</ecNumber>
    </recommendedName>
    <alternativeName>
        <fullName evidence="8">tRNA(Ile)-2-lysyl-cytidine synthase</fullName>
    </alternativeName>
    <alternativeName>
        <fullName evidence="8">tRNA(Ile)-lysidine synthetase</fullName>
    </alternativeName>
</protein>
<dbReference type="OrthoDB" id="9807403at2"/>
<evidence type="ECO:0000256" key="5">
    <source>
        <dbReference type="ARBA" id="ARBA00022741"/>
    </source>
</evidence>
<evidence type="ECO:0000256" key="4">
    <source>
        <dbReference type="ARBA" id="ARBA00022694"/>
    </source>
</evidence>
<feature type="binding site" evidence="8">
    <location>
        <begin position="29"/>
        <end position="34"/>
    </location>
    <ligand>
        <name>ATP</name>
        <dbReference type="ChEBI" id="CHEBI:30616"/>
    </ligand>
</feature>
<dbReference type="HOGENOM" id="CLU_018869_0_1_10"/>
<keyword evidence="3 8" id="KW-0436">Ligase</keyword>
<dbReference type="GO" id="GO:0032267">
    <property type="term" value="F:tRNA(Ile)-lysidine synthase activity"/>
    <property type="evidence" value="ECO:0007669"/>
    <property type="project" value="UniProtKB-EC"/>
</dbReference>
<dbReference type="Pfam" id="PF01171">
    <property type="entry name" value="ATP_bind_3"/>
    <property type="match status" value="1"/>
</dbReference>
<dbReference type="GO" id="GO:0006400">
    <property type="term" value="P:tRNA modification"/>
    <property type="evidence" value="ECO:0007669"/>
    <property type="project" value="UniProtKB-UniRule"/>
</dbReference>
<evidence type="ECO:0000256" key="3">
    <source>
        <dbReference type="ARBA" id="ARBA00022598"/>
    </source>
</evidence>
<dbReference type="SUPFAM" id="SSF56037">
    <property type="entry name" value="PheT/TilS domain"/>
    <property type="match status" value="1"/>
</dbReference>
<dbReference type="RefSeq" id="WP_013634453.1">
    <property type="nucleotide sequence ID" value="NC_015177.1"/>
</dbReference>
<dbReference type="EMBL" id="CP002545">
    <property type="protein sequence ID" value="ADY53970.1"/>
    <property type="molecule type" value="Genomic_DNA"/>
</dbReference>
<dbReference type="InterPro" id="IPR012796">
    <property type="entry name" value="Lysidine-tRNA-synth_C"/>
</dbReference>
<dbReference type="KEGG" id="psn:Pedsa_3436"/>
<comment type="similarity">
    <text evidence="8">Belongs to the tRNA(Ile)-lysidine synthase family.</text>
</comment>
<keyword evidence="2 8" id="KW-0963">Cytoplasm</keyword>
<evidence type="ECO:0000313" key="10">
    <source>
        <dbReference type="EMBL" id="ADY53970.1"/>
    </source>
</evidence>
<comment type="catalytic activity">
    <reaction evidence="7 8">
        <text>cytidine(34) in tRNA(Ile2) + L-lysine + ATP = lysidine(34) in tRNA(Ile2) + AMP + diphosphate + H(+)</text>
        <dbReference type="Rhea" id="RHEA:43744"/>
        <dbReference type="Rhea" id="RHEA-COMP:10625"/>
        <dbReference type="Rhea" id="RHEA-COMP:10670"/>
        <dbReference type="ChEBI" id="CHEBI:15378"/>
        <dbReference type="ChEBI" id="CHEBI:30616"/>
        <dbReference type="ChEBI" id="CHEBI:32551"/>
        <dbReference type="ChEBI" id="CHEBI:33019"/>
        <dbReference type="ChEBI" id="CHEBI:82748"/>
        <dbReference type="ChEBI" id="CHEBI:83665"/>
        <dbReference type="ChEBI" id="CHEBI:456215"/>
        <dbReference type="EC" id="6.3.4.19"/>
    </reaction>
</comment>
<dbReference type="InterPro" id="IPR014729">
    <property type="entry name" value="Rossmann-like_a/b/a_fold"/>
</dbReference>
<name>F0SDI7_PSESL</name>
<sequence>MLPQLQIFLDYISKYDLFDKNETILLATSGGRDSMAMVYLFHLSGFKTAIAHCNFNLRGEESVRDEIFVKNTALKLNTPIHIAHFDTTNYAEEHKISIQMAARDLRYDFFEDLCAEFKYQKIAVAHHHNDSIETVLLNLIRGTGIAGLHGIKHSKNTIIRPLLCFTREEIDQFVSEQKIDFVEDSSNASDKYARNKIRLKIIPEMEKINPSLNQTFRKNINYFSELEDFVNHEMNKYKSDLLEPYTNGFKIGIKKIEALHSTKFILSEILLPLGFNTTSINDLLSAVQQRTISGKTFCSEDYRILLDREYIFIKKLLKKERQEKIEIPSGTETIHFNQFDLRISDLSKEEKPDFSNPNKCYVDSDKLTYPLSLRYWELADRFIPFGMKGFKKLSDFFIQQKTPLNEKAEIPILVNGNDEIIWISGLRSDNRYKIDNQTKKITTFEIKSR</sequence>
<dbReference type="eggNOG" id="COG0037">
    <property type="taxonomic scope" value="Bacteria"/>
</dbReference>
<keyword evidence="6 8" id="KW-0067">ATP-binding</keyword>
<evidence type="ECO:0000256" key="8">
    <source>
        <dbReference type="HAMAP-Rule" id="MF_01161"/>
    </source>
</evidence>
<organism evidence="10 11">
    <name type="scientific">Pseudopedobacter saltans (strain ATCC 51119 / DSM 12145 / JCM 21818 / CCUG 39354 / LMG 10337 / NBRC 100064 / NCIMB 13643)</name>
    <name type="common">Pedobacter saltans</name>
    <dbReference type="NCBI Taxonomy" id="762903"/>
    <lineage>
        <taxon>Bacteria</taxon>
        <taxon>Pseudomonadati</taxon>
        <taxon>Bacteroidota</taxon>
        <taxon>Sphingobacteriia</taxon>
        <taxon>Sphingobacteriales</taxon>
        <taxon>Sphingobacteriaceae</taxon>
        <taxon>Pseudopedobacter</taxon>
    </lineage>
</organism>
<dbReference type="GO" id="GO:0005524">
    <property type="term" value="F:ATP binding"/>
    <property type="evidence" value="ECO:0007669"/>
    <property type="project" value="UniProtKB-UniRule"/>
</dbReference>
<dbReference type="NCBIfam" id="TIGR02432">
    <property type="entry name" value="lysidine_TilS_N"/>
    <property type="match status" value="1"/>
</dbReference>
<comment type="function">
    <text evidence="8">Ligates lysine onto the cytidine present at position 34 of the AUA codon-specific tRNA(Ile) that contains the anticodon CAU, in an ATP-dependent manner. Cytidine is converted to lysidine, thus changing the amino acid specificity of the tRNA from methionine to isoleucine.</text>
</comment>
<comment type="subcellular location">
    <subcellularLocation>
        <location evidence="1 8">Cytoplasm</location>
    </subcellularLocation>
</comment>
<dbReference type="STRING" id="762903.Pedsa_3436"/>